<dbReference type="WBParaSite" id="MCU_013807-RA">
    <property type="protein sequence ID" value="MCU_013807-RA"/>
    <property type="gene ID" value="MCU_013807"/>
</dbReference>
<dbReference type="PANTHER" id="PTHR24221:SF503">
    <property type="entry name" value="MITOCHONDRIAL POTASSIUM CHANNEL ATP-BINDING SUBUNIT"/>
    <property type="match status" value="1"/>
</dbReference>
<name>A0A0R3UCX1_MESCO</name>
<dbReference type="GO" id="GO:0016887">
    <property type="term" value="F:ATP hydrolysis activity"/>
    <property type="evidence" value="ECO:0007669"/>
    <property type="project" value="InterPro"/>
</dbReference>
<evidence type="ECO:0000313" key="3">
    <source>
        <dbReference type="Proteomes" id="UP000267029"/>
    </source>
</evidence>
<proteinExistence type="predicted"/>
<evidence type="ECO:0000313" key="4">
    <source>
        <dbReference type="WBParaSite" id="MCU_013807-RA"/>
    </source>
</evidence>
<dbReference type="OrthoDB" id="6500128at2759"/>
<dbReference type="AlphaFoldDB" id="A0A0R3UCX1"/>
<feature type="domain" description="ABC transporter" evidence="1">
    <location>
        <begin position="4"/>
        <end position="41"/>
    </location>
</feature>
<evidence type="ECO:0000313" key="2">
    <source>
        <dbReference type="EMBL" id="VDD78767.1"/>
    </source>
</evidence>
<dbReference type="Proteomes" id="UP000267029">
    <property type="component" value="Unassembled WGS sequence"/>
</dbReference>
<keyword evidence="3" id="KW-1185">Reference proteome</keyword>
<dbReference type="InterPro" id="IPR039421">
    <property type="entry name" value="Type_1_exporter"/>
</dbReference>
<evidence type="ECO:0000259" key="1">
    <source>
        <dbReference type="Pfam" id="PF00005"/>
    </source>
</evidence>
<reference evidence="4" key="2">
    <citation type="submission" date="2019-11" db="UniProtKB">
        <authorList>
            <consortium name="WormBaseParasite"/>
        </authorList>
    </citation>
    <scope>IDENTIFICATION</scope>
</reference>
<gene>
    <name evidence="2" type="ORF">MCOS_LOCUS4770</name>
</gene>
<protein>
    <submittedName>
        <fullName evidence="4">ABC transporter domain-containing protein</fullName>
    </submittedName>
</protein>
<dbReference type="GO" id="GO:0016020">
    <property type="term" value="C:membrane"/>
    <property type="evidence" value="ECO:0007669"/>
    <property type="project" value="TreeGrafter"/>
</dbReference>
<accession>A0A0R3UCX1</accession>
<dbReference type="STRING" id="53468.A0A0R3UCX1"/>
<sequence length="119" mass="12960">DYETNVGAGGSQLSGGQKQRIAIARALIRKPKILLLDEATSALDVDSERIVQKTLDEAMRVPEGGRTSLVVAHRLTTVMNCDKIVVMMGGRRVEYGSPQALMQAKGIFYELQNVEAGKE</sequence>
<dbReference type="GO" id="GO:0042626">
    <property type="term" value="F:ATPase-coupled transmembrane transporter activity"/>
    <property type="evidence" value="ECO:0007669"/>
    <property type="project" value="TreeGrafter"/>
</dbReference>
<dbReference type="Gene3D" id="3.40.50.300">
    <property type="entry name" value="P-loop containing nucleotide triphosphate hydrolases"/>
    <property type="match status" value="1"/>
</dbReference>
<dbReference type="GO" id="GO:0005524">
    <property type="term" value="F:ATP binding"/>
    <property type="evidence" value="ECO:0007669"/>
    <property type="project" value="InterPro"/>
</dbReference>
<organism evidence="4">
    <name type="scientific">Mesocestoides corti</name>
    <name type="common">Flatworm</name>
    <dbReference type="NCBI Taxonomy" id="53468"/>
    <lineage>
        <taxon>Eukaryota</taxon>
        <taxon>Metazoa</taxon>
        <taxon>Spiralia</taxon>
        <taxon>Lophotrochozoa</taxon>
        <taxon>Platyhelminthes</taxon>
        <taxon>Cestoda</taxon>
        <taxon>Eucestoda</taxon>
        <taxon>Cyclophyllidea</taxon>
        <taxon>Mesocestoididae</taxon>
        <taxon>Mesocestoides</taxon>
    </lineage>
</organism>
<dbReference type="PANTHER" id="PTHR24221">
    <property type="entry name" value="ATP-BINDING CASSETTE SUB-FAMILY B"/>
    <property type="match status" value="1"/>
</dbReference>
<dbReference type="InterPro" id="IPR027417">
    <property type="entry name" value="P-loop_NTPase"/>
</dbReference>
<dbReference type="EMBL" id="UXSR01002259">
    <property type="protein sequence ID" value="VDD78767.1"/>
    <property type="molecule type" value="Genomic_DNA"/>
</dbReference>
<dbReference type="SUPFAM" id="SSF52540">
    <property type="entry name" value="P-loop containing nucleoside triphosphate hydrolases"/>
    <property type="match status" value="1"/>
</dbReference>
<dbReference type="InterPro" id="IPR003439">
    <property type="entry name" value="ABC_transporter-like_ATP-bd"/>
</dbReference>
<reference evidence="2 3" key="1">
    <citation type="submission" date="2018-10" db="EMBL/GenBank/DDBJ databases">
        <authorList>
            <consortium name="Pathogen Informatics"/>
        </authorList>
    </citation>
    <scope>NUCLEOTIDE SEQUENCE [LARGE SCALE GENOMIC DNA]</scope>
</reference>
<dbReference type="Pfam" id="PF00005">
    <property type="entry name" value="ABC_tran"/>
    <property type="match status" value="1"/>
</dbReference>